<accession>A0A1G7WGK3</accession>
<keyword evidence="2" id="KW-1185">Reference proteome</keyword>
<protein>
    <submittedName>
        <fullName evidence="1">Uncharacterized protein</fullName>
    </submittedName>
</protein>
<name>A0A1G7WGK3_9BACT</name>
<gene>
    <name evidence="1" type="ORF">SAMN04487996_12216</name>
</gene>
<evidence type="ECO:0000313" key="1">
    <source>
        <dbReference type="EMBL" id="SDG70340.1"/>
    </source>
</evidence>
<sequence>MKLAQQIADKVYPIMEGNRHLSSERLNLALMQQLEVLTDKPIELLRKLLECNVPNASNKHIFDEVRRYLDTVG</sequence>
<dbReference type="RefSeq" id="WP_090156653.1">
    <property type="nucleotide sequence ID" value="NZ_FNAN01000022.1"/>
</dbReference>
<dbReference type="STRING" id="659014.SAMN04487996_12216"/>
<dbReference type="OrthoDB" id="9844359at2"/>
<proteinExistence type="predicted"/>
<evidence type="ECO:0000313" key="2">
    <source>
        <dbReference type="Proteomes" id="UP000198748"/>
    </source>
</evidence>
<dbReference type="AlphaFoldDB" id="A0A1G7WGK3"/>
<organism evidence="1 2">
    <name type="scientific">Dyadobacter soli</name>
    <dbReference type="NCBI Taxonomy" id="659014"/>
    <lineage>
        <taxon>Bacteria</taxon>
        <taxon>Pseudomonadati</taxon>
        <taxon>Bacteroidota</taxon>
        <taxon>Cytophagia</taxon>
        <taxon>Cytophagales</taxon>
        <taxon>Spirosomataceae</taxon>
        <taxon>Dyadobacter</taxon>
    </lineage>
</organism>
<dbReference type="EMBL" id="FNAN01000022">
    <property type="protein sequence ID" value="SDG70340.1"/>
    <property type="molecule type" value="Genomic_DNA"/>
</dbReference>
<reference evidence="2" key="1">
    <citation type="submission" date="2016-10" db="EMBL/GenBank/DDBJ databases">
        <authorList>
            <person name="Varghese N."/>
            <person name="Submissions S."/>
        </authorList>
    </citation>
    <scope>NUCLEOTIDE SEQUENCE [LARGE SCALE GENOMIC DNA]</scope>
    <source>
        <strain evidence="2">DSM 25329</strain>
    </source>
</reference>
<dbReference type="Proteomes" id="UP000198748">
    <property type="component" value="Unassembled WGS sequence"/>
</dbReference>